<evidence type="ECO:0000256" key="1">
    <source>
        <dbReference type="SAM" id="Phobius"/>
    </source>
</evidence>
<keyword evidence="1" id="KW-0812">Transmembrane</keyword>
<proteinExistence type="predicted"/>
<protein>
    <submittedName>
        <fullName evidence="2">Uncharacterized protein</fullName>
    </submittedName>
</protein>
<keyword evidence="1" id="KW-0472">Membrane</keyword>
<comment type="caution">
    <text evidence="2">The sequence shown here is derived from an EMBL/GenBank/DDBJ whole genome shotgun (WGS) entry which is preliminary data.</text>
</comment>
<dbReference type="AlphaFoldDB" id="A0A8H7N3K5"/>
<sequence>MSGDVCLPGKKTTKTSSLYFASWLHEIIKEKEHNIEGVLFLLGWSTDNLLCHFWERAWGSGERCLDCAYLGAGAWFIWDHLELVEFREVLRPSPWQNEAGDWWKPVPRLTLYYVPRVIGHHQHIFVLRLLFSLRIIFLLLFFHFSGFPSGSYERDWFVSSGEDILCYKHTEWAVFGK</sequence>
<gene>
    <name evidence="2" type="ORF">IM811_004563</name>
</gene>
<feature type="transmembrane region" description="Helical" evidence="1">
    <location>
        <begin position="125"/>
        <end position="144"/>
    </location>
</feature>
<keyword evidence="1" id="KW-1133">Transmembrane helix</keyword>
<accession>A0A8H7N3K5</accession>
<name>A0A8H7N3K5_BIOOC</name>
<evidence type="ECO:0000313" key="3">
    <source>
        <dbReference type="Proteomes" id="UP000616885"/>
    </source>
</evidence>
<reference evidence="2" key="1">
    <citation type="submission" date="2020-10" db="EMBL/GenBank/DDBJ databases">
        <title>High-Quality Genome Resource of Clonostachys rosea strain S41 by Oxford Nanopore Long-Read Sequencing.</title>
        <authorList>
            <person name="Wang H."/>
        </authorList>
    </citation>
    <scope>NUCLEOTIDE SEQUENCE</scope>
    <source>
        <strain evidence="2">S41</strain>
    </source>
</reference>
<dbReference type="EMBL" id="JADCTT010000013">
    <property type="protein sequence ID" value="KAF9744941.1"/>
    <property type="molecule type" value="Genomic_DNA"/>
</dbReference>
<organism evidence="2 3">
    <name type="scientific">Bionectria ochroleuca</name>
    <name type="common">Gliocladium roseum</name>
    <dbReference type="NCBI Taxonomy" id="29856"/>
    <lineage>
        <taxon>Eukaryota</taxon>
        <taxon>Fungi</taxon>
        <taxon>Dikarya</taxon>
        <taxon>Ascomycota</taxon>
        <taxon>Pezizomycotina</taxon>
        <taxon>Sordariomycetes</taxon>
        <taxon>Hypocreomycetidae</taxon>
        <taxon>Hypocreales</taxon>
        <taxon>Bionectriaceae</taxon>
        <taxon>Clonostachys</taxon>
    </lineage>
</organism>
<evidence type="ECO:0000313" key="2">
    <source>
        <dbReference type="EMBL" id="KAF9744941.1"/>
    </source>
</evidence>
<dbReference type="Proteomes" id="UP000616885">
    <property type="component" value="Unassembled WGS sequence"/>
</dbReference>